<dbReference type="Pfam" id="PF12804">
    <property type="entry name" value="NTP_transf_3"/>
    <property type="match status" value="1"/>
</dbReference>
<dbReference type="EMBL" id="CAFBLN010000003">
    <property type="protein sequence ID" value="CAB4859702.1"/>
    <property type="molecule type" value="Genomic_DNA"/>
</dbReference>
<proteinExistence type="predicted"/>
<dbReference type="InterPro" id="IPR016873">
    <property type="entry name" value="Caps_polysacc_synth_BcbE_prd"/>
</dbReference>
<dbReference type="SUPFAM" id="SSF53448">
    <property type="entry name" value="Nucleotide-diphospho-sugar transferases"/>
    <property type="match status" value="1"/>
</dbReference>
<dbReference type="PIRSF" id="PIRSF028162">
    <property type="entry name" value="BcbE_prd"/>
    <property type="match status" value="1"/>
</dbReference>
<dbReference type="Gene3D" id="3.90.550.10">
    <property type="entry name" value="Spore Coat Polysaccharide Biosynthesis Protein SpsA, Chain A"/>
    <property type="match status" value="1"/>
</dbReference>
<dbReference type="InterPro" id="IPR029044">
    <property type="entry name" value="Nucleotide-diphossugar_trans"/>
</dbReference>
<dbReference type="GO" id="GO:0016779">
    <property type="term" value="F:nucleotidyltransferase activity"/>
    <property type="evidence" value="ECO:0007669"/>
    <property type="project" value="UniProtKB-ARBA"/>
</dbReference>
<sequence>MKIILTMAGMGTRFKNAGYQREKHEIEFLGHSLLQWSLASLKSFSDAQLVVITRRLPGIEAFVADAARQIGFHEPIIVFVDAPTRGQAVSACLARTVVDSDEQVLIYNTDTYVVPSQLSPEMLRGDGWIPCFVADGDHWSFVQGDSAGRAHRVVEKNRISSNCSIGLYYFRRFGDLVKLTDSASERDDDGEIYIAPLFQEMIMAGQEVFFDLIDSDSVIPLGTPNELLLAPKSLVFPR</sequence>
<dbReference type="InterPro" id="IPR025877">
    <property type="entry name" value="MobA-like_NTP_Trfase"/>
</dbReference>
<evidence type="ECO:0000259" key="1">
    <source>
        <dbReference type="Pfam" id="PF12804"/>
    </source>
</evidence>
<dbReference type="AlphaFoldDB" id="A0A6J7CMA1"/>
<name>A0A6J7CMA1_9ZZZZ</name>
<feature type="domain" description="MobA-like NTP transferase" evidence="1">
    <location>
        <begin position="6"/>
        <end position="137"/>
    </location>
</feature>
<accession>A0A6J7CMA1</accession>
<gene>
    <name evidence="2" type="ORF">UFOPK3381_00178</name>
</gene>
<evidence type="ECO:0000313" key="2">
    <source>
        <dbReference type="EMBL" id="CAB4859702.1"/>
    </source>
</evidence>
<organism evidence="2">
    <name type="scientific">freshwater metagenome</name>
    <dbReference type="NCBI Taxonomy" id="449393"/>
    <lineage>
        <taxon>unclassified sequences</taxon>
        <taxon>metagenomes</taxon>
        <taxon>ecological metagenomes</taxon>
    </lineage>
</organism>
<reference evidence="2" key="1">
    <citation type="submission" date="2020-05" db="EMBL/GenBank/DDBJ databases">
        <authorList>
            <person name="Chiriac C."/>
            <person name="Salcher M."/>
            <person name="Ghai R."/>
            <person name="Kavagutti S V."/>
        </authorList>
    </citation>
    <scope>NUCLEOTIDE SEQUENCE</scope>
</reference>
<protein>
    <submittedName>
        <fullName evidence="2">Unannotated protein</fullName>
    </submittedName>
</protein>